<keyword evidence="2" id="KW-1185">Reference proteome</keyword>
<reference evidence="2" key="1">
    <citation type="journal article" date="2018" name="Nat. Microbiol.">
        <title>Leveraging single-cell genomics to expand the fungal tree of life.</title>
        <authorList>
            <person name="Ahrendt S.R."/>
            <person name="Quandt C.A."/>
            <person name="Ciobanu D."/>
            <person name="Clum A."/>
            <person name="Salamov A."/>
            <person name="Andreopoulos B."/>
            <person name="Cheng J.F."/>
            <person name="Woyke T."/>
            <person name="Pelin A."/>
            <person name="Henrissat B."/>
            <person name="Reynolds N.K."/>
            <person name="Benny G.L."/>
            <person name="Smith M.E."/>
            <person name="James T.Y."/>
            <person name="Grigoriev I.V."/>
        </authorList>
    </citation>
    <scope>NUCLEOTIDE SEQUENCE [LARGE SCALE GENOMIC DNA]</scope>
</reference>
<dbReference type="EMBL" id="KZ996473">
    <property type="protein sequence ID" value="RKO88796.1"/>
    <property type="molecule type" value="Genomic_DNA"/>
</dbReference>
<evidence type="ECO:0000313" key="1">
    <source>
        <dbReference type="EMBL" id="RKO88796.1"/>
    </source>
</evidence>
<gene>
    <name evidence="1" type="ORF">BDK51DRAFT_52293</name>
</gene>
<sequence>MATIDFKLVHPHPIYFHVSPPLPYRFSPSFPPASSIQNNHSPSKLPTSLEAYEHQQQPTIDTGPLFAMFKNTTKTIVKGIDNTQCYIHVFTKKLKTVIVTGETSVKNHLEQSETNLHQRITSIDNKFKGLAAEIRSMFTQSNHNLAELNGGLQHVFTSTDITLAGMSKHINAVSQNHQTINNRVHKIFQSLQVALDQLKKNQNSIINNHELSKKT</sequence>
<accession>A0A4P9WEH7</accession>
<dbReference type="Proteomes" id="UP000269721">
    <property type="component" value="Unassembled WGS sequence"/>
</dbReference>
<organism evidence="1 2">
    <name type="scientific">Blyttiomyces helicus</name>
    <dbReference type="NCBI Taxonomy" id="388810"/>
    <lineage>
        <taxon>Eukaryota</taxon>
        <taxon>Fungi</taxon>
        <taxon>Fungi incertae sedis</taxon>
        <taxon>Chytridiomycota</taxon>
        <taxon>Chytridiomycota incertae sedis</taxon>
        <taxon>Chytridiomycetes</taxon>
        <taxon>Chytridiomycetes incertae sedis</taxon>
        <taxon>Blyttiomyces</taxon>
    </lineage>
</organism>
<dbReference type="AlphaFoldDB" id="A0A4P9WEH7"/>
<name>A0A4P9WEH7_9FUNG</name>
<evidence type="ECO:0000313" key="2">
    <source>
        <dbReference type="Proteomes" id="UP000269721"/>
    </source>
</evidence>
<protein>
    <submittedName>
        <fullName evidence="1">Uncharacterized protein</fullName>
    </submittedName>
</protein>
<proteinExistence type="predicted"/>